<reference evidence="1 2" key="2">
    <citation type="submission" date="2007-06" db="EMBL/GenBank/DDBJ databases">
        <title>Draft genome sequence of Pseudoflavonifractor capillosus ATCC 29799.</title>
        <authorList>
            <person name="Sudarsanam P."/>
            <person name="Ley R."/>
            <person name="Guruge J."/>
            <person name="Turnbaugh P.J."/>
            <person name="Mahowald M."/>
            <person name="Liep D."/>
            <person name="Gordon J."/>
        </authorList>
    </citation>
    <scope>NUCLEOTIDE SEQUENCE [LARGE SCALE GENOMIC DNA]</scope>
    <source>
        <strain evidence="1 2">ATCC 29799</strain>
    </source>
</reference>
<proteinExistence type="predicted"/>
<keyword evidence="2" id="KW-1185">Reference proteome</keyword>
<organism evidence="1 2">
    <name type="scientific">Pseudoflavonifractor capillosus ATCC 29799</name>
    <dbReference type="NCBI Taxonomy" id="411467"/>
    <lineage>
        <taxon>Bacteria</taxon>
        <taxon>Bacillati</taxon>
        <taxon>Bacillota</taxon>
        <taxon>Clostridia</taxon>
        <taxon>Eubacteriales</taxon>
        <taxon>Oscillospiraceae</taxon>
        <taxon>Pseudoflavonifractor</taxon>
    </lineage>
</organism>
<dbReference type="AlphaFoldDB" id="A6NZ17"/>
<accession>A6NZ17</accession>
<protein>
    <submittedName>
        <fullName evidence="1">Uncharacterized protein</fullName>
    </submittedName>
</protein>
<evidence type="ECO:0000313" key="1">
    <source>
        <dbReference type="EMBL" id="EDM98666.1"/>
    </source>
</evidence>
<sequence>MGSVRPGSAISTKNFAFPIEMHKKIRYTVRENVRSHDNRV</sequence>
<dbReference type="EMBL" id="AAXG02000032">
    <property type="protein sequence ID" value="EDM98666.1"/>
    <property type="molecule type" value="Genomic_DNA"/>
</dbReference>
<name>A6NZ17_9FIRM</name>
<dbReference type="STRING" id="411467.BACCAP_03468"/>
<reference evidence="1 2" key="1">
    <citation type="submission" date="2007-04" db="EMBL/GenBank/DDBJ databases">
        <authorList>
            <person name="Fulton L."/>
            <person name="Clifton S."/>
            <person name="Fulton B."/>
            <person name="Xu J."/>
            <person name="Minx P."/>
            <person name="Pepin K.H."/>
            <person name="Johnson M."/>
            <person name="Thiruvilangam P."/>
            <person name="Bhonagiri V."/>
            <person name="Nash W.E."/>
            <person name="Mardis E.R."/>
            <person name="Wilson R.K."/>
        </authorList>
    </citation>
    <scope>NUCLEOTIDE SEQUENCE [LARGE SCALE GENOMIC DNA]</scope>
    <source>
        <strain evidence="1 2">ATCC 29799</strain>
    </source>
</reference>
<comment type="caution">
    <text evidence="1">The sequence shown here is derived from an EMBL/GenBank/DDBJ whole genome shotgun (WGS) entry which is preliminary data.</text>
</comment>
<dbReference type="Proteomes" id="UP000003639">
    <property type="component" value="Unassembled WGS sequence"/>
</dbReference>
<evidence type="ECO:0000313" key="2">
    <source>
        <dbReference type="Proteomes" id="UP000003639"/>
    </source>
</evidence>
<gene>
    <name evidence="1" type="ORF">BACCAP_03468</name>
</gene>